<gene>
    <name evidence="1" type="ORF">JG687_00017142</name>
</gene>
<evidence type="ECO:0000313" key="1">
    <source>
        <dbReference type="EMBL" id="KAG6945676.1"/>
    </source>
</evidence>
<evidence type="ECO:0000313" key="2">
    <source>
        <dbReference type="Proteomes" id="UP000688947"/>
    </source>
</evidence>
<accession>A0A8T1TT87</accession>
<proteinExistence type="predicted"/>
<dbReference type="Proteomes" id="UP000688947">
    <property type="component" value="Unassembled WGS sequence"/>
</dbReference>
<dbReference type="AlphaFoldDB" id="A0A8T1TT87"/>
<protein>
    <submittedName>
        <fullName evidence="1">Uncharacterized protein</fullName>
    </submittedName>
</protein>
<name>A0A8T1TT87_9STRA</name>
<sequence length="59" mass="6340">MVVRIRRPLKSQYHSTSIVRACSIDGTTSFEMASDSAGCRPIAETNRASLPASKAPEST</sequence>
<comment type="caution">
    <text evidence="1">The sequence shown here is derived from an EMBL/GenBank/DDBJ whole genome shotgun (WGS) entry which is preliminary data.</text>
</comment>
<dbReference type="EMBL" id="JAENGZ010001911">
    <property type="protein sequence ID" value="KAG6945676.1"/>
    <property type="molecule type" value="Genomic_DNA"/>
</dbReference>
<organism evidence="1 2">
    <name type="scientific">Phytophthora cactorum</name>
    <dbReference type="NCBI Taxonomy" id="29920"/>
    <lineage>
        <taxon>Eukaryota</taxon>
        <taxon>Sar</taxon>
        <taxon>Stramenopiles</taxon>
        <taxon>Oomycota</taxon>
        <taxon>Peronosporomycetes</taxon>
        <taxon>Peronosporales</taxon>
        <taxon>Peronosporaceae</taxon>
        <taxon>Phytophthora</taxon>
    </lineage>
</organism>
<reference evidence="1" key="1">
    <citation type="submission" date="2021-01" db="EMBL/GenBank/DDBJ databases">
        <title>Phytophthora aleatoria, a newly-described species from Pinus radiata is distinct from Phytophthora cactorum isolates based on comparative genomics.</title>
        <authorList>
            <person name="Mcdougal R."/>
            <person name="Panda P."/>
            <person name="Williams N."/>
            <person name="Studholme D.J."/>
        </authorList>
    </citation>
    <scope>NUCLEOTIDE SEQUENCE</scope>
    <source>
        <strain evidence="1">NZFS 3830</strain>
    </source>
</reference>